<proteinExistence type="predicted"/>
<dbReference type="InterPro" id="IPR023346">
    <property type="entry name" value="Lysozyme-like_dom_sf"/>
</dbReference>
<feature type="region of interest" description="Disordered" evidence="1">
    <location>
        <begin position="40"/>
        <end position="63"/>
    </location>
</feature>
<dbReference type="Gene3D" id="1.10.530.10">
    <property type="match status" value="1"/>
</dbReference>
<comment type="caution">
    <text evidence="3">The sequence shown here is derived from an EMBL/GenBank/DDBJ whole genome shotgun (WGS) entry which is preliminary data.</text>
</comment>
<organism evidence="3 4">
    <name type="scientific">Candidatus Woesebacteria bacterium GW2011_GWA1_39_12</name>
    <dbReference type="NCBI Taxonomy" id="1618549"/>
    <lineage>
        <taxon>Bacteria</taxon>
        <taxon>Candidatus Woeseibacteriota</taxon>
    </lineage>
</organism>
<reference evidence="3 4" key="1">
    <citation type="journal article" date="2015" name="Nature">
        <title>rRNA introns, odd ribosomes, and small enigmatic genomes across a large radiation of phyla.</title>
        <authorList>
            <person name="Brown C.T."/>
            <person name="Hug L.A."/>
            <person name="Thomas B.C."/>
            <person name="Sharon I."/>
            <person name="Castelle C.J."/>
            <person name="Singh A."/>
            <person name="Wilkins M.J."/>
            <person name="Williams K.H."/>
            <person name="Banfield J.F."/>
        </authorList>
    </citation>
    <scope>NUCLEOTIDE SEQUENCE [LARGE SCALE GENOMIC DNA]</scope>
</reference>
<gene>
    <name evidence="3" type="ORF">UT23_C0003G0082</name>
</gene>
<accession>A0A0G0MDP1</accession>
<evidence type="ECO:0000313" key="4">
    <source>
        <dbReference type="Proteomes" id="UP000034325"/>
    </source>
</evidence>
<evidence type="ECO:0000256" key="1">
    <source>
        <dbReference type="SAM" id="MobiDB-lite"/>
    </source>
</evidence>
<dbReference type="Pfam" id="PF01464">
    <property type="entry name" value="SLT"/>
    <property type="match status" value="1"/>
</dbReference>
<dbReference type="Proteomes" id="UP000034325">
    <property type="component" value="Unassembled WGS sequence"/>
</dbReference>
<dbReference type="SUPFAM" id="SSF53955">
    <property type="entry name" value="Lysozyme-like"/>
    <property type="match status" value="1"/>
</dbReference>
<sequence>MFKFGLAVFMLGIFMGFSGMRFFDRDLLKGEVLSQEFEEVVSPTVTPTPTPSPSPTPSPTPTLIPTPTLTPMPTPTPILIIPTDLIPLFDEFSRTYNVDKEKLARIAYCESHFNRGVWKPPYAGMYQFHEKTWEKYRNIMGKDPNIDLRFGARESIETAAFVLSIGQQHIWPSCSK</sequence>
<dbReference type="InterPro" id="IPR008258">
    <property type="entry name" value="Transglycosylase_SLT_dom_1"/>
</dbReference>
<dbReference type="AlphaFoldDB" id="A0A0G0MDP1"/>
<evidence type="ECO:0000313" key="3">
    <source>
        <dbReference type="EMBL" id="KKQ98455.1"/>
    </source>
</evidence>
<feature type="domain" description="Transglycosylase SLT" evidence="2">
    <location>
        <begin position="89"/>
        <end position="164"/>
    </location>
</feature>
<dbReference type="EMBL" id="LBWA01000003">
    <property type="protein sequence ID" value="KKQ98455.1"/>
    <property type="molecule type" value="Genomic_DNA"/>
</dbReference>
<name>A0A0G0MDP1_9BACT</name>
<protein>
    <submittedName>
        <fullName evidence="3">Sugar-binding protein</fullName>
    </submittedName>
</protein>
<feature type="compositionally biased region" description="Pro residues" evidence="1">
    <location>
        <begin position="46"/>
        <end position="63"/>
    </location>
</feature>
<evidence type="ECO:0000259" key="2">
    <source>
        <dbReference type="Pfam" id="PF01464"/>
    </source>
</evidence>